<protein>
    <recommendedName>
        <fullName evidence="4">Alpha/beta hydrolase</fullName>
    </recommendedName>
</protein>
<accession>A0A4Z0BNS3</accession>
<evidence type="ECO:0000256" key="1">
    <source>
        <dbReference type="SAM" id="Phobius"/>
    </source>
</evidence>
<feature type="transmembrane region" description="Helical" evidence="1">
    <location>
        <begin position="72"/>
        <end position="98"/>
    </location>
</feature>
<feature type="transmembrane region" description="Helical" evidence="1">
    <location>
        <begin position="45"/>
        <end position="66"/>
    </location>
</feature>
<evidence type="ECO:0000313" key="3">
    <source>
        <dbReference type="Proteomes" id="UP000297564"/>
    </source>
</evidence>
<organism evidence="2 3">
    <name type="scientific">Ramlibacter rhizophilus</name>
    <dbReference type="NCBI Taxonomy" id="1781167"/>
    <lineage>
        <taxon>Bacteria</taxon>
        <taxon>Pseudomonadati</taxon>
        <taxon>Pseudomonadota</taxon>
        <taxon>Betaproteobacteria</taxon>
        <taxon>Burkholderiales</taxon>
        <taxon>Comamonadaceae</taxon>
        <taxon>Ramlibacter</taxon>
    </lineage>
</organism>
<dbReference type="OrthoDB" id="5597362at2"/>
<dbReference type="RefSeq" id="WP_135285459.1">
    <property type="nucleotide sequence ID" value="NZ_SMLL01000004.1"/>
</dbReference>
<reference evidence="2 3" key="1">
    <citation type="submission" date="2019-03" db="EMBL/GenBank/DDBJ databases">
        <title>Ramlibacter rhizophilus CCTCC AB2015357, whole genome shotgun sequence.</title>
        <authorList>
            <person name="Zhang X."/>
            <person name="Feng G."/>
            <person name="Zhu H."/>
        </authorList>
    </citation>
    <scope>NUCLEOTIDE SEQUENCE [LARGE SCALE GENOMIC DNA]</scope>
    <source>
        <strain evidence="2 3">CCTCC AB2015357</strain>
    </source>
</reference>
<comment type="caution">
    <text evidence="2">The sequence shown here is derived from an EMBL/GenBank/DDBJ whole genome shotgun (WGS) entry which is preliminary data.</text>
</comment>
<keyword evidence="1" id="KW-0472">Membrane</keyword>
<keyword evidence="1" id="KW-0812">Transmembrane</keyword>
<sequence>MGWDDIVRAHWTRHPGALALEFVRTYVHIFRHIGAARVCRLYRPAFHAGALPLWIVFGPLLAAPGLGAAFGAWGWMAGALVAAAVWGLATRGGLFWLLRIYTFFMRMAQGPIPGLAQRTREWVDAIVAMQQAEPVDEVLLVGHSVGTLVMTDAVAALLRDARWQALQAGRPTLLLTLGQSYPMVALAPSAQAFRETLQGLCTHPRLRWWDVTARIDPLCFHGLAPIAGTLLAGEKDARWPVRHAARFMHMYEPARWRQIRADKLQAHFLYLQTPQKPGNFSPMDVLYGPRGLAQQMQAQGERLHA</sequence>
<gene>
    <name evidence="2" type="ORF">EZ242_12345</name>
</gene>
<dbReference type="AlphaFoldDB" id="A0A4Z0BNS3"/>
<dbReference type="SUPFAM" id="SSF53474">
    <property type="entry name" value="alpha/beta-Hydrolases"/>
    <property type="match status" value="1"/>
</dbReference>
<evidence type="ECO:0000313" key="2">
    <source>
        <dbReference type="EMBL" id="TFY99917.1"/>
    </source>
</evidence>
<keyword evidence="3" id="KW-1185">Reference proteome</keyword>
<dbReference type="InterPro" id="IPR029058">
    <property type="entry name" value="AB_hydrolase_fold"/>
</dbReference>
<name>A0A4Z0BNS3_9BURK</name>
<keyword evidence="1" id="KW-1133">Transmembrane helix</keyword>
<evidence type="ECO:0008006" key="4">
    <source>
        <dbReference type="Google" id="ProtNLM"/>
    </source>
</evidence>
<dbReference type="Gene3D" id="3.40.50.1820">
    <property type="entry name" value="alpha/beta hydrolase"/>
    <property type="match status" value="1"/>
</dbReference>
<dbReference type="Proteomes" id="UP000297564">
    <property type="component" value="Unassembled WGS sequence"/>
</dbReference>
<proteinExistence type="predicted"/>
<dbReference type="EMBL" id="SMLL01000004">
    <property type="protein sequence ID" value="TFY99917.1"/>
    <property type="molecule type" value="Genomic_DNA"/>
</dbReference>